<keyword evidence="3 4" id="KW-0413">Isomerase</keyword>
<dbReference type="FunFam" id="3.30.70.580:FF:000001">
    <property type="entry name" value="tRNA pseudouridine synthase A"/>
    <property type="match status" value="1"/>
</dbReference>
<dbReference type="CDD" id="cd02570">
    <property type="entry name" value="PseudoU_synth_EcTruA"/>
    <property type="match status" value="1"/>
</dbReference>
<dbReference type="NCBIfam" id="TIGR00071">
    <property type="entry name" value="hisT_truA"/>
    <property type="match status" value="1"/>
</dbReference>
<dbReference type="InterPro" id="IPR001406">
    <property type="entry name" value="PsdUridine_synth_TruA"/>
</dbReference>
<gene>
    <name evidence="4" type="primary">truA</name>
    <name evidence="9" type="ORF">FHR99_000487</name>
</gene>
<comment type="catalytic activity">
    <reaction evidence="4 7">
        <text>uridine(38/39/40) in tRNA = pseudouridine(38/39/40) in tRNA</text>
        <dbReference type="Rhea" id="RHEA:22376"/>
        <dbReference type="Rhea" id="RHEA-COMP:10085"/>
        <dbReference type="Rhea" id="RHEA-COMP:10087"/>
        <dbReference type="ChEBI" id="CHEBI:65314"/>
        <dbReference type="ChEBI" id="CHEBI:65315"/>
        <dbReference type="EC" id="5.4.99.12"/>
    </reaction>
</comment>
<evidence type="ECO:0000313" key="10">
    <source>
        <dbReference type="Proteomes" id="UP000537130"/>
    </source>
</evidence>
<dbReference type="InterPro" id="IPR020097">
    <property type="entry name" value="PsdUridine_synth_TruA_a/b_dom"/>
</dbReference>
<dbReference type="Gene3D" id="3.30.70.660">
    <property type="entry name" value="Pseudouridine synthase I, catalytic domain, C-terminal subdomain"/>
    <property type="match status" value="1"/>
</dbReference>
<dbReference type="RefSeq" id="WP_183408945.1">
    <property type="nucleotide sequence ID" value="NZ_JACHWY010000001.1"/>
</dbReference>
<dbReference type="SUPFAM" id="SSF55120">
    <property type="entry name" value="Pseudouridine synthase"/>
    <property type="match status" value="1"/>
</dbReference>
<evidence type="ECO:0000256" key="5">
    <source>
        <dbReference type="PIRSR" id="PIRSR001430-1"/>
    </source>
</evidence>
<keyword evidence="10" id="KW-1185">Reference proteome</keyword>
<sequence>MTERFSRSHVFPAGGRVALALSYDGTAYNGWQQQHSPSMPSVQDELEKALSRVANEAITVQCAGRTDSGVHASHQVVHFDSPVARPEAAWVMGVNSNLPDDIAVHWACPVDESFNARFSATARRYRYVFYSASTRPAIARRAVTWIPESLNAGAMNTAAQALLGEQDFSAFRAAGCQSRTPMRNVHHARVVQSGAFTVLDIQANAFLHHMVRNIAGSLRLVGRGEQDASWIGELLAGRDRCAAAPTAAPNGLYLIDVHYPDSFSLPATVLGPAFVTPWLPS</sequence>
<proteinExistence type="inferred from homology"/>
<reference evidence="9 10" key="1">
    <citation type="submission" date="2020-08" db="EMBL/GenBank/DDBJ databases">
        <title>Genomic Encyclopedia of Type Strains, Phase III (KMG-III): the genomes of soil and plant-associated and newly described type strains.</title>
        <authorList>
            <person name="Whitman W."/>
        </authorList>
    </citation>
    <scope>NUCLEOTIDE SEQUENCE [LARGE SCALE GENOMIC DNA]</scope>
    <source>
        <strain evidence="9 10">CECT 8654</strain>
    </source>
</reference>
<dbReference type="GO" id="GO:0160147">
    <property type="term" value="F:tRNA pseudouridine(38-40) synthase activity"/>
    <property type="evidence" value="ECO:0007669"/>
    <property type="project" value="UniProtKB-EC"/>
</dbReference>
<comment type="caution">
    <text evidence="4">Lacks conserved residue(s) required for the propagation of feature annotation.</text>
</comment>
<dbReference type="PIRSF" id="PIRSF001430">
    <property type="entry name" value="tRNA_psdUrid_synth"/>
    <property type="match status" value="1"/>
</dbReference>
<dbReference type="InterPro" id="IPR020095">
    <property type="entry name" value="PsdUridine_synth_TruA_C"/>
</dbReference>
<accession>A0A7W4W2K1</accession>
<comment type="caution">
    <text evidence="9">The sequence shown here is derived from an EMBL/GenBank/DDBJ whole genome shotgun (WGS) entry which is preliminary data.</text>
</comment>
<evidence type="ECO:0000259" key="8">
    <source>
        <dbReference type="Pfam" id="PF01416"/>
    </source>
</evidence>
<evidence type="ECO:0000256" key="1">
    <source>
        <dbReference type="ARBA" id="ARBA00009375"/>
    </source>
</evidence>
<dbReference type="InterPro" id="IPR020103">
    <property type="entry name" value="PsdUridine_synth_cat_dom_sf"/>
</dbReference>
<dbReference type="GO" id="GO:0003723">
    <property type="term" value="F:RNA binding"/>
    <property type="evidence" value="ECO:0007669"/>
    <property type="project" value="InterPro"/>
</dbReference>
<dbReference type="Pfam" id="PF01416">
    <property type="entry name" value="PseudoU_synth_1"/>
    <property type="match status" value="2"/>
</dbReference>
<name>A0A7W4W2K1_9GAMM</name>
<feature type="domain" description="Pseudouridine synthase I TruA alpha/beta" evidence="8">
    <location>
        <begin position="158"/>
        <end position="260"/>
    </location>
</feature>
<evidence type="ECO:0000256" key="2">
    <source>
        <dbReference type="ARBA" id="ARBA00022694"/>
    </source>
</evidence>
<evidence type="ECO:0000313" key="9">
    <source>
        <dbReference type="EMBL" id="MBB3046251.1"/>
    </source>
</evidence>
<evidence type="ECO:0000256" key="7">
    <source>
        <dbReference type="RuleBase" id="RU003792"/>
    </source>
</evidence>
<dbReference type="Gene3D" id="3.30.70.580">
    <property type="entry name" value="Pseudouridine synthase I, catalytic domain, N-terminal subdomain"/>
    <property type="match status" value="1"/>
</dbReference>
<feature type="domain" description="Pseudouridine synthase I TruA alpha/beta" evidence="8">
    <location>
        <begin position="20"/>
        <end position="118"/>
    </location>
</feature>
<dbReference type="PANTHER" id="PTHR11142:SF0">
    <property type="entry name" value="TRNA PSEUDOURIDINE SYNTHASE-LIKE 1"/>
    <property type="match status" value="1"/>
</dbReference>
<comment type="similarity">
    <text evidence="1 4 7">Belongs to the tRNA pseudouridine synthase TruA family.</text>
</comment>
<evidence type="ECO:0000256" key="6">
    <source>
        <dbReference type="PIRSR" id="PIRSR001430-2"/>
    </source>
</evidence>
<feature type="active site" description="Nucleophile" evidence="4 5">
    <location>
        <position position="67"/>
    </location>
</feature>
<dbReference type="AlphaFoldDB" id="A0A7W4W2K1"/>
<keyword evidence="2 4" id="KW-0819">tRNA processing</keyword>
<dbReference type="GO" id="GO:0031119">
    <property type="term" value="P:tRNA pseudouridine synthesis"/>
    <property type="evidence" value="ECO:0007669"/>
    <property type="project" value="UniProtKB-UniRule"/>
</dbReference>
<comment type="subunit">
    <text evidence="4">Homodimer.</text>
</comment>
<dbReference type="EMBL" id="JACHWY010000001">
    <property type="protein sequence ID" value="MBB3046251.1"/>
    <property type="molecule type" value="Genomic_DNA"/>
</dbReference>
<evidence type="ECO:0000256" key="4">
    <source>
        <dbReference type="HAMAP-Rule" id="MF_00171"/>
    </source>
</evidence>
<protein>
    <recommendedName>
        <fullName evidence="4">tRNA pseudouridine synthase A</fullName>
        <ecNumber evidence="4">5.4.99.12</ecNumber>
    </recommendedName>
    <alternativeName>
        <fullName evidence="4">tRNA pseudouridine(38-40) synthase</fullName>
    </alternativeName>
    <alternativeName>
        <fullName evidence="4">tRNA pseudouridylate synthase I</fullName>
    </alternativeName>
    <alternativeName>
        <fullName evidence="4">tRNA-uridine isomerase I</fullName>
    </alternativeName>
</protein>
<evidence type="ECO:0000256" key="3">
    <source>
        <dbReference type="ARBA" id="ARBA00023235"/>
    </source>
</evidence>
<dbReference type="PANTHER" id="PTHR11142">
    <property type="entry name" value="PSEUDOURIDYLATE SYNTHASE"/>
    <property type="match status" value="1"/>
</dbReference>
<dbReference type="Proteomes" id="UP000537130">
    <property type="component" value="Unassembled WGS sequence"/>
</dbReference>
<dbReference type="EC" id="5.4.99.12" evidence="4"/>
<comment type="function">
    <text evidence="4">Formation of pseudouridine at positions 38, 39 and 40 in the anticodon stem and loop of transfer RNAs.</text>
</comment>
<dbReference type="InterPro" id="IPR020094">
    <property type="entry name" value="TruA/RsuA/RluB/E/F_N"/>
</dbReference>
<dbReference type="HAMAP" id="MF_00171">
    <property type="entry name" value="TruA"/>
    <property type="match status" value="1"/>
</dbReference>
<organism evidence="9 10">
    <name type="scientific">Litorivivens lipolytica</name>
    <dbReference type="NCBI Taxonomy" id="1524264"/>
    <lineage>
        <taxon>Bacteria</taxon>
        <taxon>Pseudomonadati</taxon>
        <taxon>Pseudomonadota</taxon>
        <taxon>Gammaproteobacteria</taxon>
        <taxon>Litorivivens</taxon>
    </lineage>
</organism>
<feature type="binding site" evidence="4 6">
    <location>
        <position position="125"/>
    </location>
    <ligand>
        <name>substrate</name>
    </ligand>
</feature>